<evidence type="ECO:0000256" key="6">
    <source>
        <dbReference type="ARBA" id="ARBA00022723"/>
    </source>
</evidence>
<dbReference type="GO" id="GO:0003677">
    <property type="term" value="F:DNA binding"/>
    <property type="evidence" value="ECO:0007669"/>
    <property type="project" value="UniProtKB-UniRule"/>
</dbReference>
<reference evidence="20" key="1">
    <citation type="journal article" date="2018" name="Nat. Med.">
        <title>Expanded skin virome in DOCK8-deficient patients.</title>
        <authorList>
            <consortium name="NISC Comparative Sequencing Program"/>
            <person name="Tirosh O."/>
            <person name="Conlan S."/>
            <person name="Deming C."/>
            <person name="Lee-Lin S.Q."/>
            <person name="Huang X."/>
            <person name="Su H.C."/>
            <person name="Freeman A.F."/>
            <person name="Segre J.A."/>
            <person name="Kong H.H."/>
        </authorList>
    </citation>
    <scope>NUCLEOTIDE SEQUENCE</scope>
    <source>
        <strain evidence="20">HPV-mSK_240</strain>
    </source>
</reference>
<keyword evidence="14 18" id="KW-1035">Host cytoplasm</keyword>
<evidence type="ECO:0000256" key="9">
    <source>
        <dbReference type="ARBA" id="ARBA00022833"/>
    </source>
</evidence>
<keyword evidence="16 18" id="KW-0899">Viral immunoevasion</keyword>
<keyword evidence="12 18" id="KW-0010">Activator</keyword>
<dbReference type="GO" id="GO:0039502">
    <property type="term" value="P:symbiont-mediated suppression of host type I interferon-mediated signaling pathway"/>
    <property type="evidence" value="ECO:0007669"/>
    <property type="project" value="UniProtKB-UniRule"/>
</dbReference>
<evidence type="ECO:0000256" key="2">
    <source>
        <dbReference type="ARBA" id="ARBA00022518"/>
    </source>
</evidence>
<keyword evidence="3 18" id="KW-1048">Host nucleus</keyword>
<feature type="zinc finger region" evidence="18">
    <location>
        <begin position="47"/>
        <end position="83"/>
    </location>
</feature>
<keyword evidence="6 18" id="KW-0479">Metal-binding</keyword>
<name>A0A385PKW8_9PAPI</name>
<comment type="PTM">
    <text evidence="18">Highly phosphorylated.</text>
</comment>
<evidence type="ECO:0000256" key="8">
    <source>
        <dbReference type="ARBA" id="ARBA00022830"/>
    </source>
</evidence>
<evidence type="ECO:0000256" key="16">
    <source>
        <dbReference type="ARBA" id="ARBA00023280"/>
    </source>
</evidence>
<keyword evidence="8 18" id="KW-1114">Inhibition of host interferon signaling pathway by virus</keyword>
<evidence type="ECO:0000256" key="7">
    <source>
        <dbReference type="ARBA" id="ARBA00022771"/>
    </source>
</evidence>
<proteinExistence type="inferred from homology"/>
<dbReference type="GO" id="GO:0019904">
    <property type="term" value="F:protein domain specific binding"/>
    <property type="evidence" value="ECO:0007669"/>
    <property type="project" value="UniProtKB-UniRule"/>
</dbReference>
<dbReference type="GO" id="GO:0006351">
    <property type="term" value="P:DNA-templated transcription"/>
    <property type="evidence" value="ECO:0007669"/>
    <property type="project" value="UniProtKB-UniRule"/>
</dbReference>
<keyword evidence="5 18" id="KW-1090">Inhibition of host innate immune response by virus</keyword>
<accession>A0A385PKW8</accession>
<comment type="domain">
    <text evidence="18">The E7 terminal domain is an intrinsically disordered domain, whose flexibility and conformational transitions confer target adaptability to the oncoprotein. It allows adaptation to a variety of protein targets and exposes the PEST degradation sequence that regulates its turnover in the cell.</text>
</comment>
<comment type="subcellular location">
    <subcellularLocation>
        <location evidence="18">Host cytoplasm</location>
    </subcellularLocation>
    <subcellularLocation>
        <location evidence="18">Host nucleus</location>
    </subcellularLocation>
    <text evidence="18">Predominantly found in the host nucleus.</text>
</comment>
<comment type="function">
    <text evidence="19">E7 protein has both transforming and trans-activating activities.</text>
</comment>
<keyword evidence="17 18" id="KW-1078">G1/S host cell cycle checkpoint dysregulation by virus</keyword>
<dbReference type="GO" id="GO:0008270">
    <property type="term" value="F:zinc ion binding"/>
    <property type="evidence" value="ECO:0007669"/>
    <property type="project" value="UniProtKB-KW"/>
</dbReference>
<keyword evidence="4 18" id="KW-0945">Host-virus interaction</keyword>
<comment type="caution">
    <text evidence="18">Lacks conserved residue(s) required for the propagation of feature annotation.</text>
</comment>
<evidence type="ECO:0000256" key="4">
    <source>
        <dbReference type="ARBA" id="ARBA00022581"/>
    </source>
</evidence>
<evidence type="ECO:0000256" key="10">
    <source>
        <dbReference type="ARBA" id="ARBA00023015"/>
    </source>
</evidence>
<dbReference type="Pfam" id="PF00527">
    <property type="entry name" value="E7"/>
    <property type="match status" value="1"/>
</dbReference>
<keyword evidence="10 18" id="KW-0805">Transcription regulation</keyword>
<dbReference type="SUPFAM" id="SSF161234">
    <property type="entry name" value="E7 C-terminal domain-like"/>
    <property type="match status" value="1"/>
</dbReference>
<keyword evidence="9 18" id="KW-0862">Zinc</keyword>
<gene>
    <name evidence="18" type="primary">E7</name>
</gene>
<dbReference type="GO" id="GO:0039645">
    <property type="term" value="P:symbiont-mediated perturbation of host cell cycle G1/S transition checkpoint"/>
    <property type="evidence" value="ECO:0007669"/>
    <property type="project" value="UniProtKB-UniRule"/>
</dbReference>
<dbReference type="GO" id="GO:0052170">
    <property type="term" value="P:symbiont-mediated suppression of host innate immune response"/>
    <property type="evidence" value="ECO:0007669"/>
    <property type="project" value="UniProtKB-KW"/>
</dbReference>
<dbReference type="Gene3D" id="3.30.160.330">
    <property type="match status" value="1"/>
</dbReference>
<organism evidence="20">
    <name type="scientific">Human papillomavirus</name>
    <dbReference type="NCBI Taxonomy" id="10566"/>
    <lineage>
        <taxon>Viruses</taxon>
        <taxon>Monodnaviria</taxon>
        <taxon>Shotokuvirae</taxon>
        <taxon>Cossaviricota</taxon>
        <taxon>Papovaviricetes</taxon>
        <taxon>Zurhausenvirales</taxon>
        <taxon>Papillomaviridae</taxon>
    </lineage>
</organism>
<dbReference type="GO" id="GO:0003700">
    <property type="term" value="F:DNA-binding transcription factor activity"/>
    <property type="evidence" value="ECO:0007669"/>
    <property type="project" value="UniProtKB-UniRule"/>
</dbReference>
<dbReference type="GO" id="GO:0042025">
    <property type="term" value="C:host cell nucleus"/>
    <property type="evidence" value="ECO:0007669"/>
    <property type="project" value="UniProtKB-SubCell"/>
</dbReference>
<dbReference type="InterPro" id="IPR000148">
    <property type="entry name" value="Papilloma_E7"/>
</dbReference>
<evidence type="ECO:0000256" key="13">
    <source>
        <dbReference type="ARBA" id="ARBA00023163"/>
    </source>
</evidence>
<sequence>MRGEKATIPDIELQELVLPSNLVCDESLSPDDPGEEEQLPYRIDTDCDKCQTGIRLCVVATEFGIRCFQQLLLKELSLLCPGCSREHCRYGRT</sequence>
<comment type="function">
    <text evidence="18">Plays a role in viral genome replication by driving entry of quiescent cells into the cell cycle. Stimulation of progression from G1 to S phase allows the virus to efficiently use the cellular DNA replicating machinery to achieve viral genome replication. E7 protein has both transforming and trans-activating activities. Induces the disassembly of the E2F1 transcription factor from RB1, with subsequent transcriptional activation of E2F1-regulated S-phase genes. Interferes with host histone deacetylation mediated by HDAC1 and HDAC2, leading to transcription activation. Plays also a role in the inhibition of both antiviral and antiproliferative functions of host interferon alpha. Interaction with host TMEM173/STING impairs the ability of TMEM173/STING to sense cytosolic DNA and promote the production of type I interferon (IFN-alpha and IFN-beta).</text>
</comment>
<keyword evidence="2 18" id="KW-0244">Early protein</keyword>
<feature type="short sequence motif" description="LXCXE motif; interaction with host RB1 and TMEM173/STING" evidence="18">
    <location>
        <begin position="22"/>
        <end position="26"/>
    </location>
</feature>
<evidence type="ECO:0000256" key="19">
    <source>
        <dbReference type="PIRNR" id="PIRNR003407"/>
    </source>
</evidence>
<keyword evidence="1 18" id="KW-1121">Modulation of host cell cycle by virus</keyword>
<evidence type="ECO:0000256" key="14">
    <source>
        <dbReference type="ARBA" id="ARBA00023200"/>
    </source>
</evidence>
<protein>
    <recommendedName>
        <fullName evidence="18 19">Protein E7</fullName>
    </recommendedName>
</protein>
<keyword evidence="11 18" id="KW-0238">DNA-binding</keyword>
<evidence type="ECO:0000256" key="12">
    <source>
        <dbReference type="ARBA" id="ARBA00023159"/>
    </source>
</evidence>
<evidence type="ECO:0000256" key="17">
    <source>
        <dbReference type="ARBA" id="ARBA00023309"/>
    </source>
</evidence>
<evidence type="ECO:0000256" key="1">
    <source>
        <dbReference type="ARBA" id="ARBA00022504"/>
    </source>
</evidence>
<evidence type="ECO:0000256" key="5">
    <source>
        <dbReference type="ARBA" id="ARBA00022632"/>
    </source>
</evidence>
<comment type="similarity">
    <text evidence="18 19">Belongs to the papillomaviridae E7 protein family.</text>
</comment>
<evidence type="ECO:0000313" key="20">
    <source>
        <dbReference type="EMBL" id="AYA94709.1"/>
    </source>
</evidence>
<keyword evidence="7 18" id="KW-0863">Zinc-finger</keyword>
<evidence type="ECO:0000256" key="18">
    <source>
        <dbReference type="HAMAP-Rule" id="MF_04004"/>
    </source>
</evidence>
<keyword evidence="13 18" id="KW-0804">Transcription</keyword>
<keyword evidence="15" id="KW-0922">Interferon antiviral system evasion</keyword>
<dbReference type="HAMAP" id="MF_04004">
    <property type="entry name" value="PPV_E7"/>
    <property type="match status" value="1"/>
</dbReference>
<dbReference type="GO" id="GO:0030430">
    <property type="term" value="C:host cell cytoplasm"/>
    <property type="evidence" value="ECO:0007669"/>
    <property type="project" value="UniProtKB-SubCell"/>
</dbReference>
<evidence type="ECO:0000256" key="3">
    <source>
        <dbReference type="ARBA" id="ARBA00022562"/>
    </source>
</evidence>
<feature type="short sequence motif" description="Nuclear export signal" evidence="18">
    <location>
        <begin position="65"/>
        <end position="73"/>
    </location>
</feature>
<dbReference type="PIRSF" id="PIRSF003407">
    <property type="entry name" value="Papvi_E7"/>
    <property type="match status" value="1"/>
</dbReference>
<comment type="subunit">
    <text evidence="18">Homodimer. Homooligomer. Interacts with host RB1; this interaction induces dissociation of RB1-E2F1 complex thereby disrupting RB1 activity. Interacts with host EP300; this interaction represses EP300 transcriptional activity. Interacts with protein E2; this interaction inhibits E7 oncogenic activity. Interacts with host TMEM173/STING; this interaction impairs the ability of TMEM173/STING to sense cytosolic DNA and promote the production of type I interferon (IFN-alpha and IFN-beta).</text>
</comment>
<evidence type="ECO:0000256" key="11">
    <source>
        <dbReference type="ARBA" id="ARBA00023125"/>
    </source>
</evidence>
<evidence type="ECO:0000256" key="15">
    <source>
        <dbReference type="ARBA" id="ARBA00023258"/>
    </source>
</evidence>
<dbReference type="EMBL" id="MH777379">
    <property type="protein sequence ID" value="AYA94709.1"/>
    <property type="molecule type" value="Genomic_DNA"/>
</dbReference>